<protein>
    <submittedName>
        <fullName evidence="1">Uncharacterized protein</fullName>
    </submittedName>
</protein>
<accession>A0A3B0SJN2</accession>
<sequence length="147" mass="16756">MARRLEIQGICNDLLDSFVSRYNDLNGYWALGVFQGFLRANSADELCFDLLDVEQCEIKTVFSQTSNYYQSALQRHLKTRNISSQWVEAGSIKVQRTSSTGLMCRIEIKTDLGRVFASQRHVMARPHDPMFELQSAGKFGPKNQKGE</sequence>
<gene>
    <name evidence="1" type="ORF">MNBD_ALPHA07-2043</name>
</gene>
<dbReference type="EMBL" id="UOEG01000273">
    <property type="protein sequence ID" value="VAW04413.1"/>
    <property type="molecule type" value="Genomic_DNA"/>
</dbReference>
<organism evidence="1">
    <name type="scientific">hydrothermal vent metagenome</name>
    <dbReference type="NCBI Taxonomy" id="652676"/>
    <lineage>
        <taxon>unclassified sequences</taxon>
        <taxon>metagenomes</taxon>
        <taxon>ecological metagenomes</taxon>
    </lineage>
</organism>
<reference evidence="1" key="1">
    <citation type="submission" date="2018-06" db="EMBL/GenBank/DDBJ databases">
        <authorList>
            <person name="Zhirakovskaya E."/>
        </authorList>
    </citation>
    <scope>NUCLEOTIDE SEQUENCE</scope>
</reference>
<proteinExistence type="predicted"/>
<name>A0A3B0SJN2_9ZZZZ</name>
<evidence type="ECO:0000313" key="1">
    <source>
        <dbReference type="EMBL" id="VAW04413.1"/>
    </source>
</evidence>
<dbReference type="AlphaFoldDB" id="A0A3B0SJN2"/>